<comment type="caution">
    <text evidence="1">The sequence shown here is derived from an EMBL/GenBank/DDBJ whole genome shotgun (WGS) entry which is preliminary data.</text>
</comment>
<evidence type="ECO:0000313" key="1">
    <source>
        <dbReference type="EMBL" id="RNE25304.1"/>
    </source>
</evidence>
<dbReference type="AlphaFoldDB" id="A0A8B3GHY5"/>
<evidence type="ECO:0008006" key="3">
    <source>
        <dbReference type="Google" id="ProtNLM"/>
    </source>
</evidence>
<organism evidence="1 2">
    <name type="scientific">Lacticaseibacillus paracasei</name>
    <name type="common">Lactobacillus paracasei</name>
    <dbReference type="NCBI Taxonomy" id="1597"/>
    <lineage>
        <taxon>Bacteria</taxon>
        <taxon>Bacillati</taxon>
        <taxon>Bacillota</taxon>
        <taxon>Bacilli</taxon>
        <taxon>Lactobacillales</taxon>
        <taxon>Lactobacillaceae</taxon>
        <taxon>Lacticaseibacillus</taxon>
    </lineage>
</organism>
<accession>A0A8B3GHY5</accession>
<protein>
    <recommendedName>
        <fullName evidence="3">DNA-directed RNA polymerase beta subunit</fullName>
    </recommendedName>
</protein>
<evidence type="ECO:0000313" key="2">
    <source>
        <dbReference type="Proteomes" id="UP000284123"/>
    </source>
</evidence>
<name>A0A8B3GHY5_LACPA</name>
<gene>
    <name evidence="1" type="ORF">FAM6012_03029</name>
</gene>
<dbReference type="EMBL" id="LKGI01000135">
    <property type="protein sequence ID" value="RNE25304.1"/>
    <property type="molecule type" value="Genomic_DNA"/>
</dbReference>
<sequence length="168" mass="19396">MPFLLLSFNLSIKRPAVLGKRMFVIKNMCLYNGYKTRKANIMENNVPREKWLYPDRCMKKWLGWILSDHSAYMEEASISERPVDPKPEQSQETISDILEDAWQNAKIVAVQIGTPYDDRLLSDIEGAVIGHWDDQVYLQLKNGDTQSIDAADIRNVALLNPDRWWALA</sequence>
<dbReference type="Proteomes" id="UP000284123">
    <property type="component" value="Unassembled WGS sequence"/>
</dbReference>
<proteinExistence type="predicted"/>
<reference evidence="1 2" key="1">
    <citation type="journal article" date="2018" name="Front. Microbiol.">
        <title>Conversion of Methionine to Cysteine in Lactobacillus paracasei Depends on the Highly Mobile cysK-ctl-cysE Gene Cluster.</title>
        <authorList>
            <person name="Wuthrich D."/>
            <person name="Irmler S."/>
            <person name="Berthoud H."/>
            <person name="Guggenbuhl B."/>
            <person name="Eugster E."/>
            <person name="Bruggmann R."/>
        </authorList>
    </citation>
    <scope>NUCLEOTIDE SEQUENCE [LARGE SCALE GENOMIC DNA]</scope>
    <source>
        <strain evidence="1 2">FAM6012</strain>
    </source>
</reference>